<feature type="compositionally biased region" description="Polar residues" evidence="1">
    <location>
        <begin position="475"/>
        <end position="508"/>
    </location>
</feature>
<accession>A0A077ZSV9</accession>
<sequence length="2084" mass="242707">MEKATIKSKEDLLSNNSKKKYIKKPLTPILNDEDCNKYERLSKELIKTQKYLKSLAYINEIIKYKKQSSIDQNEEFLNIYVYEMTKTFNSYGMQMLNTESYVVSLKIFKTLLRIIADMDSLRVKLLKVLTLNNLSCCYKKHQTAKEYAFIAVGKIELELENLRMQQNLADQQEQMRYQNIYNEKISLLAIANYNLGCQNEFLNEYQDAIIRYEIALSLIQNLPNTASLENDFRLSIKSIKARFQAYKMKGPNRTFTNLNKYRSELEHLQINNIVIPGSMVSSSKSNSINKNNRIKKIRPMSAQVKKISSQQKQKLNSNEKEKNETYQPEIISQQTQMNSNNIVVQRKQRPTSSYVHRDKAGLIRTNQVTQSHSNFRSTNVDQLTQNQEDSLDRNFQGSQLQFSDQKFNPSTQASQKFLKNSQFQLNNMNILEDELDEVKEDPDQNNEDYSIHPLMIQRRSVIENQAKLFRPISAKTNVSNGQKSNIPMRNNNFGYQSHTLQSNNQRSNESQEGKSQVERSPIKFNNTNQNISLKQFRLRQSDKLSTSHLNLSGIESSHQLYEIIDKSLNQIDPKDIVENTNTSSLSLHRIRPHFNSDLNDLYARESLIQQEIFYYNNHVLPTFVGTLNLKHQSRPDIPKGSNPYSSSYLQNQQFSLENRNYQLKKSSIQQPQIPIQIDYQSQNQLKQPRKFTQKSIKQGQGSKQQFNKPKPSRNFIQSQTKSNQKSKSKDTPYFSAGDHDRYQVTIQSCQDRTKQIIRNIDLSKLKLQQSSFNNQNDLDKNVIARFKEHLKSPTGDMHQDFLHLGIPLSFRGNSQEINDHKIDLISAIGSHLSKSFAQLQQNHVQSQRSNISLNRSLKELNNSIKSFPNLPDESQISVIKPNYQDNTVDQNKSKVALMSKIEKIIKIQTIMRIFLAKKILKYKKEKAKKDDLIETYRKKFYLDVENIKFCQISLYEHKAARKHIIKGKFIDKDQSKRIIDLDINVSIDRIFDLQEFKKFIKNEIILKKFRGKLSQGLQNQNDLQTVTLFEFNIPLIDKFLSKQDQLKIASDRLHKSLHGKFELQKSNQVNSSNYRIANSQLGIFDHSKLTNTKGSPASSTQGNNNLGVPLGANKIQIDYSIGDIRNAKQSFQNIDDQYSFRGNGENLGDISYQNLHNHSTLIDNQRDLVGENLMTYTQSSRSFAQDSRRNRIKMIKRRSKYSYVIDGEIIKRNGAKKESVWDKFRKEQEDYMNIDDNIEFVLEDADYQARVIQKWFRRIMFKRRIIQKIANRGNLGIQIERRKKKNYGKRSSILEEIDELHSSHKYYQSRNSMILSLKPSPIYEKIVDIEDQNQPTLIIAQYDVKVYQKDSNTVELVYRNQSSPNESQQNYDFKIPQDDIEAFENDKAAYLYQVVSDCMQYNYDLKIFKLDEESVKKIDKNLNQKLSHLQGKIRGKMQRNRMDKIKKNPFEQEQKKAQQKQKQNNKVNLINNLNKDQAETQVSTSKFQIDDDLVINGIEKLQDLNSNDFKQRAIDNDNFQKFIKFNVLDHNQSKILIEASLNFQKMLLILQAQNYNTLSVYVTDFITKYYKGSHDELNSKDKIQQFIMSKLPQVTQLDQNKKIILKKNDNSSLPQQSLQVPSNDLFQSVEVITSSDFNDRSLNQDELKDLLKSTVNQGENSIHYKFQGSPTKTLNKKNILFNFNFPGIKFEHHPDTNMNALLFKDIMDNVFLRITYDKLPKYAFVERINKERVQKLSGTKVVNLQQLSDSLLQELNIRIGLVNGGLEQNEFMDLKQIENMIKLYGFDTSEKDLDKIQSMQCIIKKTRLIQNAFRKKNKRKNQIQQQPDQKDITGRQLQGTTQLDLKPQIKQDSKQKLTLSQRQNRYSNAQVSNMQQDNNQIVNLPTKTVNLNDLKKKIGQFTIIKSKTNISGQYCTAELKANYDNDTLILRVTPQSKPSLELLLPNMNLQAKDLEKLTSEGQGILDKIEISEDQKSLEIRNGKNDYSILSQDVIYKQGHVIQGRFMLLTVAMENKHLIIDAYEEKTEKRLEIKIKRQKRQSNSDTINIPSEKEIKKLISRLDICKISLDENDDLETLTLKSNLS</sequence>
<protein>
    <recommendedName>
        <fullName evidence="4">Tpr domain containing protein</fullName>
    </recommendedName>
</protein>
<keyword evidence="3" id="KW-1185">Reference proteome</keyword>
<name>A0A077ZSV9_STYLE</name>
<evidence type="ECO:0000256" key="1">
    <source>
        <dbReference type="SAM" id="MobiDB-lite"/>
    </source>
</evidence>
<evidence type="ECO:0000313" key="2">
    <source>
        <dbReference type="EMBL" id="CDW72972.1"/>
    </source>
</evidence>
<feature type="compositionally biased region" description="Low complexity" evidence="1">
    <location>
        <begin position="693"/>
        <end position="705"/>
    </location>
</feature>
<gene>
    <name evidence="2" type="primary">Contig15867.g16920</name>
    <name evidence="2" type="ORF">STYLEM_1940</name>
</gene>
<reference evidence="2 3" key="1">
    <citation type="submission" date="2014-06" db="EMBL/GenBank/DDBJ databases">
        <authorList>
            <person name="Swart Estienne"/>
        </authorList>
    </citation>
    <scope>NUCLEOTIDE SEQUENCE [LARGE SCALE GENOMIC DNA]</scope>
    <source>
        <strain evidence="2 3">130c</strain>
    </source>
</reference>
<feature type="region of interest" description="Disordered" evidence="1">
    <location>
        <begin position="298"/>
        <end position="325"/>
    </location>
</feature>
<feature type="region of interest" description="Disordered" evidence="1">
    <location>
        <begin position="683"/>
        <end position="737"/>
    </location>
</feature>
<feature type="region of interest" description="Disordered" evidence="1">
    <location>
        <begin position="475"/>
        <end position="526"/>
    </location>
</feature>
<feature type="region of interest" description="Disordered" evidence="1">
    <location>
        <begin position="1814"/>
        <end position="1863"/>
    </location>
</feature>
<organism evidence="2 3">
    <name type="scientific">Stylonychia lemnae</name>
    <name type="common">Ciliate</name>
    <dbReference type="NCBI Taxonomy" id="5949"/>
    <lineage>
        <taxon>Eukaryota</taxon>
        <taxon>Sar</taxon>
        <taxon>Alveolata</taxon>
        <taxon>Ciliophora</taxon>
        <taxon>Intramacronucleata</taxon>
        <taxon>Spirotrichea</taxon>
        <taxon>Stichotrichia</taxon>
        <taxon>Sporadotrichida</taxon>
        <taxon>Oxytrichidae</taxon>
        <taxon>Stylonychinae</taxon>
        <taxon>Stylonychia</taxon>
    </lineage>
</organism>
<dbReference type="EMBL" id="CCKQ01001871">
    <property type="protein sequence ID" value="CDW72972.1"/>
    <property type="molecule type" value="Genomic_DNA"/>
</dbReference>
<evidence type="ECO:0008006" key="4">
    <source>
        <dbReference type="Google" id="ProtNLM"/>
    </source>
</evidence>
<feature type="compositionally biased region" description="Basic and acidic residues" evidence="1">
    <location>
        <begin position="509"/>
        <end position="521"/>
    </location>
</feature>
<dbReference type="Proteomes" id="UP000039865">
    <property type="component" value="Unassembled WGS sequence"/>
</dbReference>
<dbReference type="InParanoid" id="A0A077ZSV9"/>
<feature type="compositionally biased region" description="Low complexity" evidence="1">
    <location>
        <begin position="305"/>
        <end position="316"/>
    </location>
</feature>
<evidence type="ECO:0000313" key="3">
    <source>
        <dbReference type="Proteomes" id="UP000039865"/>
    </source>
</evidence>
<proteinExistence type="predicted"/>